<evidence type="ECO:0000313" key="3">
    <source>
        <dbReference type="Proteomes" id="UP001470230"/>
    </source>
</evidence>
<dbReference type="CDD" id="cd00077">
    <property type="entry name" value="HDc"/>
    <property type="match status" value="1"/>
</dbReference>
<dbReference type="SMART" id="SM00471">
    <property type="entry name" value="HDc"/>
    <property type="match status" value="1"/>
</dbReference>
<accession>A0ABR2IK06</accession>
<dbReference type="Pfam" id="PF19276">
    <property type="entry name" value="HD_assoc_2"/>
    <property type="match status" value="1"/>
</dbReference>
<feature type="domain" description="HD" evidence="1">
    <location>
        <begin position="53"/>
        <end position="181"/>
    </location>
</feature>
<protein>
    <submittedName>
        <fullName evidence="2">SAM domain and HD</fullName>
    </submittedName>
</protein>
<sequence>MSISHSPQDELYGPLLIPGYCWPIIDTVEYQRLRHISQLGVCQYVFPGATHTRFEHCLGVAHLANTFMTHIKNSQPELDVKEEYCQAVIIAGLCHDLGHGPWSHCFEKIAHTFNRDWDHEEMSCNILKHIVDKYKINISSTVIDAACNFILGLEYPGYPVWLSQIIANKVTDIDLDKFDYLARDINRTLSISRFQYERLIIHCRIVDGQLAWRQSEMNTIERLFYNRNDMYKRVYLHRVVQAISSMFTDMLSAADEYLNIELKISDVDEFVLLDDRVFSLILNGECGEEAQKIARDVLERKLYKCIGELHLKPENKEGLSYSQLPEDTFETDIASFNEEISPESLRVIKMSFRYGISKTNKHPLLQIPFWKPGFDHVYHLTEDDISCIVPIHFLETAMRVFVTDTNLLQSAKKAFDQWKEQKCFQ</sequence>
<dbReference type="PANTHER" id="PTHR11373:SF4">
    <property type="entry name" value="DEOXYNUCLEOSIDE TRIPHOSPHATE TRIPHOSPHOHYDROLASE SAMHD1"/>
    <property type="match status" value="1"/>
</dbReference>
<evidence type="ECO:0000259" key="1">
    <source>
        <dbReference type="PROSITE" id="PS51831"/>
    </source>
</evidence>
<dbReference type="InterPro" id="IPR050135">
    <property type="entry name" value="dGTPase-like"/>
</dbReference>
<organism evidence="2 3">
    <name type="scientific">Tritrichomonas musculus</name>
    <dbReference type="NCBI Taxonomy" id="1915356"/>
    <lineage>
        <taxon>Eukaryota</taxon>
        <taxon>Metamonada</taxon>
        <taxon>Parabasalia</taxon>
        <taxon>Tritrichomonadida</taxon>
        <taxon>Tritrichomonadidae</taxon>
        <taxon>Tritrichomonas</taxon>
    </lineage>
</organism>
<dbReference type="Gene3D" id="3.30.70.2760">
    <property type="match status" value="1"/>
</dbReference>
<dbReference type="InterPro" id="IPR045509">
    <property type="entry name" value="HD_assoc_2"/>
</dbReference>
<keyword evidence="3" id="KW-1185">Reference proteome</keyword>
<dbReference type="SUPFAM" id="SSF109604">
    <property type="entry name" value="HD-domain/PDEase-like"/>
    <property type="match status" value="1"/>
</dbReference>
<dbReference type="Gene3D" id="1.10.3210.10">
    <property type="entry name" value="Hypothetical protein af1432"/>
    <property type="match status" value="1"/>
</dbReference>
<dbReference type="InterPro" id="IPR003607">
    <property type="entry name" value="HD/PDEase_dom"/>
</dbReference>
<dbReference type="InterPro" id="IPR006674">
    <property type="entry name" value="HD_domain"/>
</dbReference>
<name>A0ABR2IK06_9EUKA</name>
<dbReference type="PROSITE" id="PS51831">
    <property type="entry name" value="HD"/>
    <property type="match status" value="1"/>
</dbReference>
<reference evidence="2 3" key="1">
    <citation type="submission" date="2024-04" db="EMBL/GenBank/DDBJ databases">
        <title>Tritrichomonas musculus Genome.</title>
        <authorList>
            <person name="Alves-Ferreira E."/>
            <person name="Grigg M."/>
            <person name="Lorenzi H."/>
            <person name="Galac M."/>
        </authorList>
    </citation>
    <scope>NUCLEOTIDE SEQUENCE [LARGE SCALE GENOMIC DNA]</scope>
    <source>
        <strain evidence="2 3">EAF2021</strain>
    </source>
</reference>
<comment type="caution">
    <text evidence="2">The sequence shown here is derived from an EMBL/GenBank/DDBJ whole genome shotgun (WGS) entry which is preliminary data.</text>
</comment>
<dbReference type="Pfam" id="PF01966">
    <property type="entry name" value="HD"/>
    <property type="match status" value="1"/>
</dbReference>
<proteinExistence type="predicted"/>
<dbReference type="Proteomes" id="UP001470230">
    <property type="component" value="Unassembled WGS sequence"/>
</dbReference>
<gene>
    <name evidence="2" type="ORF">M9Y10_011390</name>
</gene>
<dbReference type="EMBL" id="JAPFFF010000017">
    <property type="protein sequence ID" value="KAK8863700.1"/>
    <property type="molecule type" value="Genomic_DNA"/>
</dbReference>
<dbReference type="PANTHER" id="PTHR11373">
    <property type="entry name" value="DEOXYNUCLEOSIDE TRIPHOSPHATE TRIPHOSPHOHYDROLASE"/>
    <property type="match status" value="1"/>
</dbReference>
<evidence type="ECO:0000313" key="2">
    <source>
        <dbReference type="EMBL" id="KAK8863700.1"/>
    </source>
</evidence>